<comment type="caution">
    <text evidence="2">The sequence shown here is derived from an EMBL/GenBank/DDBJ whole genome shotgun (WGS) entry which is preliminary data.</text>
</comment>
<feature type="region of interest" description="Disordered" evidence="1">
    <location>
        <begin position="1"/>
        <end position="52"/>
    </location>
</feature>
<dbReference type="EMBL" id="JAVDQH010000007">
    <property type="protein sequence ID" value="MDR6244278.1"/>
    <property type="molecule type" value="Genomic_DNA"/>
</dbReference>
<organism evidence="2 3">
    <name type="scientific">Paenibacillus hunanensis</name>
    <dbReference type="NCBI Taxonomy" id="539262"/>
    <lineage>
        <taxon>Bacteria</taxon>
        <taxon>Bacillati</taxon>
        <taxon>Bacillota</taxon>
        <taxon>Bacilli</taxon>
        <taxon>Bacillales</taxon>
        <taxon>Paenibacillaceae</taxon>
        <taxon>Paenibacillus</taxon>
    </lineage>
</organism>
<keyword evidence="3" id="KW-1185">Reference proteome</keyword>
<protein>
    <submittedName>
        <fullName evidence="2">Uncharacterized protein</fullName>
    </submittedName>
</protein>
<reference evidence="2 3" key="1">
    <citation type="submission" date="2023-07" db="EMBL/GenBank/DDBJ databases">
        <title>Genomic Encyclopedia of Type Strains, Phase IV (KMG-IV): sequencing the most valuable type-strain genomes for metagenomic binning, comparative biology and taxonomic classification.</title>
        <authorList>
            <person name="Goeker M."/>
        </authorList>
    </citation>
    <scope>NUCLEOTIDE SEQUENCE [LARGE SCALE GENOMIC DNA]</scope>
    <source>
        <strain evidence="2 3">DSM 22170</strain>
    </source>
</reference>
<name>A0ABU1IYE2_9BACL</name>
<accession>A0ABU1IYE2</accession>
<evidence type="ECO:0000313" key="3">
    <source>
        <dbReference type="Proteomes" id="UP001185028"/>
    </source>
</evidence>
<gene>
    <name evidence="2" type="ORF">JOC58_002171</name>
</gene>
<evidence type="ECO:0000256" key="1">
    <source>
        <dbReference type="SAM" id="MobiDB-lite"/>
    </source>
</evidence>
<dbReference type="RefSeq" id="WP_188776213.1">
    <property type="nucleotide sequence ID" value="NZ_BMMB01000006.1"/>
</dbReference>
<evidence type="ECO:0000313" key="2">
    <source>
        <dbReference type="EMBL" id="MDR6244278.1"/>
    </source>
</evidence>
<proteinExistence type="predicted"/>
<sequence length="76" mass="8697">MARTQTQKAVRKAQRSGNLAPDFGRKTNEAYGAISQHTRIKPGKQEKLQKLKHKKQILRDDASFLWCRMNGCRISA</sequence>
<dbReference type="Proteomes" id="UP001185028">
    <property type="component" value="Unassembled WGS sequence"/>
</dbReference>